<comment type="caution">
    <text evidence="1">The sequence shown here is derived from an EMBL/GenBank/DDBJ whole genome shotgun (WGS) entry which is preliminary data.</text>
</comment>
<keyword evidence="2" id="KW-1185">Reference proteome</keyword>
<protein>
    <recommendedName>
        <fullName evidence="3">Secreted protein containing DUF1552</fullName>
    </recommendedName>
</protein>
<accession>A0A5C5YAR4</accession>
<dbReference type="AlphaFoldDB" id="A0A5C5YAR4"/>
<dbReference type="InterPro" id="IPR011447">
    <property type="entry name" value="DUF1552"/>
</dbReference>
<dbReference type="OrthoDB" id="9146593at2"/>
<gene>
    <name evidence="1" type="ORF">Pan14r_47900</name>
</gene>
<dbReference type="RefSeq" id="WP_145293144.1">
    <property type="nucleotide sequence ID" value="NZ_CP036319.1"/>
</dbReference>
<dbReference type="EMBL" id="SJPL01000001">
    <property type="protein sequence ID" value="TWT72470.1"/>
    <property type="molecule type" value="Genomic_DNA"/>
</dbReference>
<name>A0A5C5YAR4_9PLAN</name>
<dbReference type="Pfam" id="PF07586">
    <property type="entry name" value="HXXSHH"/>
    <property type="match status" value="1"/>
</dbReference>
<reference evidence="1 2" key="1">
    <citation type="submission" date="2019-02" db="EMBL/GenBank/DDBJ databases">
        <title>Deep-cultivation of Planctomycetes and their phenomic and genomic characterization uncovers novel biology.</title>
        <authorList>
            <person name="Wiegand S."/>
            <person name="Jogler M."/>
            <person name="Boedeker C."/>
            <person name="Pinto D."/>
            <person name="Vollmers J."/>
            <person name="Rivas-Marin E."/>
            <person name="Kohn T."/>
            <person name="Peeters S.H."/>
            <person name="Heuer A."/>
            <person name="Rast P."/>
            <person name="Oberbeckmann S."/>
            <person name="Bunk B."/>
            <person name="Jeske O."/>
            <person name="Meyerdierks A."/>
            <person name="Storesund J.E."/>
            <person name="Kallscheuer N."/>
            <person name="Luecker S."/>
            <person name="Lage O.M."/>
            <person name="Pohl T."/>
            <person name="Merkel B.J."/>
            <person name="Hornburger P."/>
            <person name="Mueller R.-W."/>
            <person name="Bruemmer F."/>
            <person name="Labrenz M."/>
            <person name="Spormann A.M."/>
            <person name="Op Den Camp H."/>
            <person name="Overmann J."/>
            <person name="Amann R."/>
            <person name="Jetten M.S.M."/>
            <person name="Mascher T."/>
            <person name="Medema M.H."/>
            <person name="Devos D.P."/>
            <person name="Kaster A.-K."/>
            <person name="Ovreas L."/>
            <person name="Rohde M."/>
            <person name="Galperin M.Y."/>
            <person name="Jogler C."/>
        </authorList>
    </citation>
    <scope>NUCLEOTIDE SEQUENCE [LARGE SCALE GENOMIC DNA]</scope>
    <source>
        <strain evidence="1 2">Pan14r</strain>
    </source>
</reference>
<evidence type="ECO:0000313" key="1">
    <source>
        <dbReference type="EMBL" id="TWT72470.1"/>
    </source>
</evidence>
<organism evidence="1 2">
    <name type="scientific">Crateriforma conspicua</name>
    <dbReference type="NCBI Taxonomy" id="2527996"/>
    <lineage>
        <taxon>Bacteria</taxon>
        <taxon>Pseudomonadati</taxon>
        <taxon>Planctomycetota</taxon>
        <taxon>Planctomycetia</taxon>
        <taxon>Planctomycetales</taxon>
        <taxon>Planctomycetaceae</taxon>
        <taxon>Crateriforma</taxon>
    </lineage>
</organism>
<dbReference type="Proteomes" id="UP000317238">
    <property type="component" value="Unassembled WGS sequence"/>
</dbReference>
<evidence type="ECO:0000313" key="2">
    <source>
        <dbReference type="Proteomes" id="UP000317238"/>
    </source>
</evidence>
<proteinExistence type="predicted"/>
<evidence type="ECO:0008006" key="3">
    <source>
        <dbReference type="Google" id="ProtNLM"/>
    </source>
</evidence>
<sequence>MNLNPAKIVSSRIRSLLHRRTVLRGSGVAMSLPWLSAMAGSFADDLESGAPRRMVTTTLGLGLVDGNLNPTQTGRDYAASPYLKSLDDLRDRFTIISGTSHPGVSGGHRAEASILTARPMGTTGQVRNTISLDQHVAQQFSGRTRYESLVLATSGTGSPCYTRHGAMIPPETSPSRLYEKLFVDESDAQRKRQAQKVLQSRSIMDLVGDDAKSLQRELGVADRDRLDAYFTSVRELEKQMQTNQQWALQPKPSVDVPRPVDVADPNDLIQRFDVMCGMIKLALETDSTRVISLHLPAGGGVVPIDGVDQGYHSLSHHGRDEEKLAQLQRVETAIVRHWGQFMRDLAASEDSGTSLLDQTTLLMTSNLGNASNHDNRNMPVLLGGGKFRHGAHLGFDRKNNYPLPNLFVSILQQMGVPADQFATSTGTMAGLDFNVG</sequence>